<gene>
    <name evidence="8" type="ORF">BHF71_00990</name>
</gene>
<dbReference type="GO" id="GO:0006790">
    <property type="term" value="P:sulfur compound metabolic process"/>
    <property type="evidence" value="ECO:0007669"/>
    <property type="project" value="InterPro"/>
</dbReference>
<dbReference type="InterPro" id="IPR054696">
    <property type="entry name" value="GTP-eEF1A_C"/>
</dbReference>
<dbReference type="NCBIfam" id="TIGR00231">
    <property type="entry name" value="small_GTP"/>
    <property type="match status" value="1"/>
</dbReference>
<protein>
    <recommendedName>
        <fullName evidence="1">sulfate adenylyltransferase</fullName>
        <ecNumber evidence="1">2.7.7.4</ecNumber>
    </recommendedName>
</protein>
<dbReference type="InterPro" id="IPR050100">
    <property type="entry name" value="TRAFAC_GTPase_members"/>
</dbReference>
<name>A0A1D2YVT9_9BACI</name>
<evidence type="ECO:0000313" key="9">
    <source>
        <dbReference type="Proteomes" id="UP000243739"/>
    </source>
</evidence>
<dbReference type="Pfam" id="PF22594">
    <property type="entry name" value="GTP-eEF1A_C"/>
    <property type="match status" value="1"/>
</dbReference>
<keyword evidence="8" id="KW-0418">Kinase</keyword>
<organism evidence="8 9">
    <name type="scientific">Vulcanibacillus modesticaldus</name>
    <dbReference type="NCBI Taxonomy" id="337097"/>
    <lineage>
        <taxon>Bacteria</taxon>
        <taxon>Bacillati</taxon>
        <taxon>Bacillota</taxon>
        <taxon>Bacilli</taxon>
        <taxon>Bacillales</taxon>
        <taxon>Bacillaceae</taxon>
        <taxon>Vulcanibacillus</taxon>
    </lineage>
</organism>
<dbReference type="NCBIfam" id="TIGR02034">
    <property type="entry name" value="CysN"/>
    <property type="match status" value="1"/>
</dbReference>
<dbReference type="GO" id="GO:0005525">
    <property type="term" value="F:GTP binding"/>
    <property type="evidence" value="ECO:0007669"/>
    <property type="project" value="UniProtKB-KW"/>
</dbReference>
<evidence type="ECO:0000313" key="8">
    <source>
        <dbReference type="EMBL" id="OEF99783.1"/>
    </source>
</evidence>
<evidence type="ECO:0000256" key="6">
    <source>
        <dbReference type="ARBA" id="ARBA00023134"/>
    </source>
</evidence>
<comment type="caution">
    <text evidence="8">The sequence shown here is derived from an EMBL/GenBank/DDBJ whole genome shotgun (WGS) entry which is preliminary data.</text>
</comment>
<dbReference type="PROSITE" id="PS00301">
    <property type="entry name" value="G_TR_1"/>
    <property type="match status" value="1"/>
</dbReference>
<keyword evidence="3" id="KW-0548">Nucleotidyltransferase</keyword>
<keyword evidence="9" id="KW-1185">Reference proteome</keyword>
<dbReference type="GO" id="GO:0016301">
    <property type="term" value="F:kinase activity"/>
    <property type="evidence" value="ECO:0007669"/>
    <property type="project" value="UniProtKB-KW"/>
</dbReference>
<dbReference type="AlphaFoldDB" id="A0A1D2YVT9"/>
<dbReference type="EC" id="2.7.7.4" evidence="1"/>
<keyword evidence="4" id="KW-0547">Nucleotide-binding</keyword>
<dbReference type="SUPFAM" id="SSF50465">
    <property type="entry name" value="EF-Tu/eEF-1alpha/eIF2-gamma C-terminal domain"/>
    <property type="match status" value="1"/>
</dbReference>
<sequence length="617" mass="70306">MTKIVDLEKEVLTEESADKLSEENMNIVIVGHVDHGKSTIIGRLLADTNSLPKGKLEQVKETCRRNSKPFEYSFLLDALKDEQAQGITIDSARVFFKTKKRKYIIIDAPGHIEFLKNMVTGASRAEAALLVIDANEGVQENSKRHGYLLSMLGIRQIVVLVNKMDLIGYDEERYYEIVKEYNAFLKEIGVNVDKFIPVSGYHGDFIVKKTDNLSWFDGETVLEVLDAMDNSKLPIDEVFRMPVQDIYKFTNNGDNRRIVAGTIETGKISVGDEIIFYPSGKKSSIKSIEYFNGPVKTEDYAGSATGFTLTEQIYITRGELACKSNELKPQVATRISTKLFWLGVNDLVEGRQYFLKNGTAKVQAKIEKVVRVLDASSLVSKESNRVKRHEVAEVIIETIKPIAFDLTKDLANTSRFVIIDDYEISGGGIIQETLEDEQTWIREKVLTRNYKWENSHISKRQRAERFGQKPTLVLITGNKDVNKKEFAKYVESRMFAEGRLVYYLGMSNLLYGLGADIKVENSMENRQEHIRRLAEISHIMLDAGHIVIVSATDINNNDIDILKNVMKPDEIKVIWLGDYEGKETNINLHLDDESFDSMYLKLKTMLQEDQIIFNMWE</sequence>
<dbReference type="PRINTS" id="PR00315">
    <property type="entry name" value="ELONGATNFCT"/>
</dbReference>
<evidence type="ECO:0000256" key="5">
    <source>
        <dbReference type="ARBA" id="ARBA00022840"/>
    </source>
</evidence>
<evidence type="ECO:0000256" key="4">
    <source>
        <dbReference type="ARBA" id="ARBA00022741"/>
    </source>
</evidence>
<dbReference type="STRING" id="337097.BHF71_00990"/>
<evidence type="ECO:0000256" key="3">
    <source>
        <dbReference type="ARBA" id="ARBA00022695"/>
    </source>
</evidence>
<proteinExistence type="predicted"/>
<dbReference type="GO" id="GO:0004781">
    <property type="term" value="F:sulfate adenylyltransferase (ATP) activity"/>
    <property type="evidence" value="ECO:0007669"/>
    <property type="project" value="UniProtKB-EC"/>
</dbReference>
<dbReference type="CDD" id="cd04095">
    <property type="entry name" value="CysN_NoDQ_III"/>
    <property type="match status" value="1"/>
</dbReference>
<dbReference type="InterPro" id="IPR031157">
    <property type="entry name" value="G_TR_CS"/>
</dbReference>
<keyword evidence="6" id="KW-0342">GTP-binding</keyword>
<dbReference type="PROSITE" id="PS51722">
    <property type="entry name" value="G_TR_2"/>
    <property type="match status" value="1"/>
</dbReference>
<evidence type="ECO:0000256" key="2">
    <source>
        <dbReference type="ARBA" id="ARBA00022679"/>
    </source>
</evidence>
<dbReference type="SUPFAM" id="SSF50447">
    <property type="entry name" value="Translation proteins"/>
    <property type="match status" value="1"/>
</dbReference>
<dbReference type="Proteomes" id="UP000243739">
    <property type="component" value="Unassembled WGS sequence"/>
</dbReference>
<dbReference type="SUPFAM" id="SSF52540">
    <property type="entry name" value="P-loop containing nucleoside triphosphate hydrolases"/>
    <property type="match status" value="1"/>
</dbReference>
<dbReference type="GO" id="GO:0003924">
    <property type="term" value="F:GTPase activity"/>
    <property type="evidence" value="ECO:0007669"/>
    <property type="project" value="InterPro"/>
</dbReference>
<keyword evidence="5" id="KW-0067">ATP-binding</keyword>
<dbReference type="Gene3D" id="3.40.50.300">
    <property type="entry name" value="P-loop containing nucleotide triphosphate hydrolases"/>
    <property type="match status" value="2"/>
</dbReference>
<dbReference type="Gene3D" id="2.40.30.10">
    <property type="entry name" value="Translation factors"/>
    <property type="match status" value="2"/>
</dbReference>
<accession>A0A1D2YVT9</accession>
<feature type="domain" description="Tr-type G" evidence="7">
    <location>
        <begin position="22"/>
        <end position="237"/>
    </location>
</feature>
<dbReference type="InterPro" id="IPR009000">
    <property type="entry name" value="Transl_B-barrel_sf"/>
</dbReference>
<dbReference type="EMBL" id="MIJF01000013">
    <property type="protein sequence ID" value="OEF99783.1"/>
    <property type="molecule type" value="Genomic_DNA"/>
</dbReference>
<dbReference type="InterPro" id="IPR000795">
    <property type="entry name" value="T_Tr_GTP-bd_dom"/>
</dbReference>
<dbReference type="InterPro" id="IPR059117">
    <property type="entry name" value="APS_kinase_dom"/>
</dbReference>
<dbReference type="InterPro" id="IPR009001">
    <property type="entry name" value="Transl_elong_EF1A/Init_IF2_C"/>
</dbReference>
<dbReference type="InterPro" id="IPR011779">
    <property type="entry name" value="SO4_adenylTrfase_lsu"/>
</dbReference>
<dbReference type="InterPro" id="IPR005225">
    <property type="entry name" value="Small_GTP-bd"/>
</dbReference>
<dbReference type="RefSeq" id="WP_069656270.1">
    <property type="nucleotide sequence ID" value="NZ_MIJF01000013.1"/>
</dbReference>
<reference evidence="8 9" key="1">
    <citation type="submission" date="2016-09" db="EMBL/GenBank/DDBJ databases">
        <title>Draft genome sequence for the type strain of Vulcanibacillus modesticaldus BR, a strictly anaerobic, moderately thermophilic, and nitrate-reducing bacterium from deep sea-hydrothermal vents of the Mid-Atlantic Ridge.</title>
        <authorList>
            <person name="Abin C.A."/>
            <person name="Hollibaugh J.T."/>
        </authorList>
    </citation>
    <scope>NUCLEOTIDE SEQUENCE [LARGE SCALE GENOMIC DNA]</scope>
    <source>
        <strain evidence="8 9">BR</strain>
    </source>
</reference>
<dbReference type="Pfam" id="PF01583">
    <property type="entry name" value="APS_kinase"/>
    <property type="match status" value="1"/>
</dbReference>
<dbReference type="InterPro" id="IPR041757">
    <property type="entry name" value="CysN_GTP-bd"/>
</dbReference>
<dbReference type="InterPro" id="IPR044139">
    <property type="entry name" value="CysN_NoDQ_III"/>
</dbReference>
<dbReference type="PANTHER" id="PTHR23115">
    <property type="entry name" value="TRANSLATION FACTOR"/>
    <property type="match status" value="1"/>
</dbReference>
<dbReference type="Pfam" id="PF00009">
    <property type="entry name" value="GTP_EFTU"/>
    <property type="match status" value="1"/>
</dbReference>
<dbReference type="OrthoDB" id="9804504at2"/>
<keyword evidence="2" id="KW-0808">Transferase</keyword>
<dbReference type="InterPro" id="IPR027417">
    <property type="entry name" value="P-loop_NTPase"/>
</dbReference>
<dbReference type="CDD" id="cd04166">
    <property type="entry name" value="CysN_ATPS"/>
    <property type="match status" value="1"/>
</dbReference>
<dbReference type="GO" id="GO:0005524">
    <property type="term" value="F:ATP binding"/>
    <property type="evidence" value="ECO:0007669"/>
    <property type="project" value="UniProtKB-KW"/>
</dbReference>
<evidence type="ECO:0000259" key="7">
    <source>
        <dbReference type="PROSITE" id="PS51722"/>
    </source>
</evidence>
<evidence type="ECO:0000256" key="1">
    <source>
        <dbReference type="ARBA" id="ARBA00012391"/>
    </source>
</evidence>